<dbReference type="RefSeq" id="WP_202955272.1">
    <property type="nucleotide sequence ID" value="NZ_JAPCID010000017.1"/>
</dbReference>
<name>A0ABT4RJR6_9ACTN</name>
<proteinExistence type="predicted"/>
<dbReference type="Proteomes" id="UP001147700">
    <property type="component" value="Unassembled WGS sequence"/>
</dbReference>
<comment type="caution">
    <text evidence="1">The sequence shown here is derived from an EMBL/GenBank/DDBJ whole genome shotgun (WGS) entry which is preliminary data.</text>
</comment>
<organism evidence="1 2">
    <name type="scientific">Solirubrobacter deserti</name>
    <dbReference type="NCBI Taxonomy" id="2282478"/>
    <lineage>
        <taxon>Bacteria</taxon>
        <taxon>Bacillati</taxon>
        <taxon>Actinomycetota</taxon>
        <taxon>Thermoleophilia</taxon>
        <taxon>Solirubrobacterales</taxon>
        <taxon>Solirubrobacteraceae</taxon>
        <taxon>Solirubrobacter</taxon>
    </lineage>
</organism>
<evidence type="ECO:0000313" key="2">
    <source>
        <dbReference type="Proteomes" id="UP001147700"/>
    </source>
</evidence>
<protein>
    <submittedName>
        <fullName evidence="1">DUF5996 family protein</fullName>
    </submittedName>
</protein>
<keyword evidence="2" id="KW-1185">Reference proteome</keyword>
<dbReference type="Pfam" id="PF19459">
    <property type="entry name" value="DUF5996"/>
    <property type="match status" value="1"/>
</dbReference>
<reference evidence="1" key="1">
    <citation type="submission" date="2022-10" db="EMBL/GenBank/DDBJ databases">
        <title>The WGS of Solirubrobacter sp. CPCC 204708.</title>
        <authorList>
            <person name="Jiang Z."/>
        </authorList>
    </citation>
    <scope>NUCLEOTIDE SEQUENCE</scope>
    <source>
        <strain evidence="1">CPCC 204708</strain>
    </source>
</reference>
<gene>
    <name evidence="1" type="ORF">OJ962_13900</name>
</gene>
<dbReference type="EMBL" id="JAPCID010000017">
    <property type="protein sequence ID" value="MDA0138591.1"/>
    <property type="molecule type" value="Genomic_DNA"/>
</dbReference>
<sequence length="309" mass="34334">MSGSTAGWPALRVDEWTETRETLHMWLQIVGKLRMAGAPMVNHWWQVTLYVTPRGLTTGAIPAGAGTCELTFDFHDDQLRIDASSGARATVALEPKTVARFYAEVMDALKRLELPLAITATPNEVNPAIPFAEDEQHSAYDPDAVHTFWRQLVQADRVLQRFRSRYLGKVSPVHFFWGAMDLACTRFTGRSAPKHPGGAPNCGDWVMVEGYSHELSSCGFWPGGGEEGAFYAYAYPEPDGFKAHEVLPEQAYYFEDGGQYLLPYEAVRSADDPEATLLDFLQTTYEAAAVHGGWNRAELEYEPVPGARP</sequence>
<evidence type="ECO:0000313" key="1">
    <source>
        <dbReference type="EMBL" id="MDA0138591.1"/>
    </source>
</evidence>
<accession>A0ABT4RJR6</accession>
<dbReference type="InterPro" id="IPR046038">
    <property type="entry name" value="DUF5996"/>
</dbReference>